<comment type="similarity">
    <text evidence="1">Belongs to the YciI family.</text>
</comment>
<dbReference type="Pfam" id="PF03795">
    <property type="entry name" value="YCII"/>
    <property type="match status" value="1"/>
</dbReference>
<dbReference type="Proteomes" id="UP001165287">
    <property type="component" value="Unassembled WGS sequence"/>
</dbReference>
<comment type="caution">
    <text evidence="3">The sequence shown here is derived from an EMBL/GenBank/DDBJ whole genome shotgun (WGS) entry which is preliminary data.</text>
</comment>
<evidence type="ECO:0000259" key="2">
    <source>
        <dbReference type="Pfam" id="PF03795"/>
    </source>
</evidence>
<evidence type="ECO:0000313" key="3">
    <source>
        <dbReference type="EMBL" id="MBZ5748877.1"/>
    </source>
</evidence>
<evidence type="ECO:0000256" key="1">
    <source>
        <dbReference type="ARBA" id="ARBA00007689"/>
    </source>
</evidence>
<dbReference type="Gene3D" id="3.30.70.1060">
    <property type="entry name" value="Dimeric alpha+beta barrel"/>
    <property type="match status" value="1"/>
</dbReference>
<reference evidence="3" key="1">
    <citation type="submission" date="2024-05" db="EMBL/GenBank/DDBJ databases">
        <title>Metabacillus sp. nov., isolated from the rhizosphere soil of tomato plants.</title>
        <authorList>
            <person name="Ma R."/>
        </authorList>
    </citation>
    <scope>NUCLEOTIDE SEQUENCE</scope>
    <source>
        <strain evidence="3">DBTR6</strain>
    </source>
</reference>
<evidence type="ECO:0000313" key="4">
    <source>
        <dbReference type="Proteomes" id="UP001165287"/>
    </source>
</evidence>
<protein>
    <submittedName>
        <fullName evidence="3">YciI family protein</fullName>
    </submittedName>
</protein>
<gene>
    <name evidence="3" type="ORF">K9V48_01070</name>
</gene>
<keyword evidence="4" id="KW-1185">Reference proteome</keyword>
<dbReference type="InterPro" id="IPR005545">
    <property type="entry name" value="YCII"/>
</dbReference>
<dbReference type="PANTHER" id="PTHR37828">
    <property type="entry name" value="GSR2449 PROTEIN"/>
    <property type="match status" value="1"/>
</dbReference>
<organism evidence="3 4">
    <name type="scientific">Metabacillus rhizolycopersici</name>
    <dbReference type="NCBI Taxonomy" id="2875709"/>
    <lineage>
        <taxon>Bacteria</taxon>
        <taxon>Bacillati</taxon>
        <taxon>Bacillota</taxon>
        <taxon>Bacilli</taxon>
        <taxon>Bacillales</taxon>
        <taxon>Bacillaceae</taxon>
        <taxon>Metabacillus</taxon>
    </lineage>
</organism>
<dbReference type="EMBL" id="JAIQUM010000002">
    <property type="protein sequence ID" value="MBZ5748877.1"/>
    <property type="molecule type" value="Genomic_DNA"/>
</dbReference>
<proteinExistence type="inferred from homology"/>
<accession>A0ABS7ULD9</accession>
<sequence length="84" mass="9593">MKKFLVMIQRKPSFTGESIQGHREFLKSQKETDNLFLAGGFEDASGGAYVLQANSLEEASNMLKNDPMYQENKSVYTIKQWNIN</sequence>
<dbReference type="SUPFAM" id="SSF54909">
    <property type="entry name" value="Dimeric alpha+beta barrel"/>
    <property type="match status" value="1"/>
</dbReference>
<dbReference type="PANTHER" id="PTHR37828:SF1">
    <property type="entry name" value="YCII-RELATED DOMAIN-CONTAINING PROTEIN"/>
    <property type="match status" value="1"/>
</dbReference>
<dbReference type="InterPro" id="IPR011008">
    <property type="entry name" value="Dimeric_a/b-barrel"/>
</dbReference>
<feature type="domain" description="YCII-related" evidence="2">
    <location>
        <begin position="4"/>
        <end position="82"/>
    </location>
</feature>
<dbReference type="RefSeq" id="WP_224136128.1">
    <property type="nucleotide sequence ID" value="NZ_JAIQUM010000002.1"/>
</dbReference>
<name>A0ABS7ULD9_9BACI</name>